<dbReference type="Proteomes" id="UP001529256">
    <property type="component" value="Unassembled WGS sequence"/>
</dbReference>
<reference evidence="1" key="2">
    <citation type="submission" date="2023-06" db="EMBL/GenBank/DDBJ databases">
        <authorList>
            <person name="Zeman M."/>
            <person name="Kubasova T."/>
            <person name="Jahodarova E."/>
            <person name="Nykrynova M."/>
            <person name="Rychlik I."/>
        </authorList>
    </citation>
    <scope>NUCLEOTIDE SEQUENCE</scope>
    <source>
        <strain evidence="1">153_Feed</strain>
    </source>
</reference>
<evidence type="ECO:0000313" key="1">
    <source>
        <dbReference type="EMBL" id="MDM8270159.1"/>
    </source>
</evidence>
<reference evidence="1" key="1">
    <citation type="submission" date="2023-06" db="EMBL/GenBank/DDBJ databases">
        <title>Identification and characterization of horizontal gene transfer across gut microbiota members of farm animals based on homology search.</title>
        <authorList>
            <person name="Schwarzerova J."/>
            <person name="Nykrynova M."/>
            <person name="Jureckova K."/>
            <person name="Cejkova D."/>
            <person name="Rychlik I."/>
        </authorList>
    </citation>
    <scope>NUCLEOTIDE SEQUENCE</scope>
    <source>
        <strain evidence="1">153_Feed</strain>
    </source>
</reference>
<proteinExistence type="predicted"/>
<dbReference type="Gene3D" id="3.30.2310.40">
    <property type="match status" value="1"/>
</dbReference>
<keyword evidence="2" id="KW-1185">Reference proteome</keyword>
<dbReference type="EMBL" id="JAUDEA010000001">
    <property type="protein sequence ID" value="MDM8270159.1"/>
    <property type="molecule type" value="Genomic_DNA"/>
</dbReference>
<protein>
    <submittedName>
        <fullName evidence="1">Uncharacterized protein</fullName>
    </submittedName>
</protein>
<gene>
    <name evidence="1" type="ORF">QUW25_00440</name>
</gene>
<dbReference type="InterPro" id="IPR038493">
    <property type="entry name" value="MqsR_sf"/>
</dbReference>
<accession>A0ABT7V2F8</accession>
<evidence type="ECO:0000313" key="2">
    <source>
        <dbReference type="Proteomes" id="UP001529256"/>
    </source>
</evidence>
<comment type="caution">
    <text evidence="1">The sequence shown here is derived from an EMBL/GenBank/DDBJ whole genome shotgun (WGS) entry which is preliminary data.</text>
</comment>
<sequence>MNDETGAGYYIQKTYKEVDQYLERIKDAVAQGNYKISEREDKNLPFIRQFNVNRSRAAKMILSLCPEDFLHAVPSKMEGNEGQELFVFCRRHALYRLMSSRSEEVLVYYKFDLVGDSFAVVVSMHEAERDPEYAF</sequence>
<dbReference type="RefSeq" id="WP_289510264.1">
    <property type="nucleotide sequence ID" value="NZ_JAUDEA010000001.1"/>
</dbReference>
<organism evidence="1 2">
    <name type="scientific">Thermophilibacter provencensis</name>
    <dbReference type="NCBI Taxonomy" id="1852386"/>
    <lineage>
        <taxon>Bacteria</taxon>
        <taxon>Bacillati</taxon>
        <taxon>Actinomycetota</taxon>
        <taxon>Coriobacteriia</taxon>
        <taxon>Coriobacteriales</taxon>
        <taxon>Atopobiaceae</taxon>
        <taxon>Thermophilibacter</taxon>
    </lineage>
</organism>
<name>A0ABT7V2F8_9ACTN</name>